<gene>
    <name evidence="1" type="ORF">BKA59DRAFT_560558</name>
</gene>
<sequence>MASKEKTAEAFPHWAKSLNPLTLVVYSNGSLSEKGMASYGFVIHQDNSPIFKGAGHLGPAEVFNAEARRALKGLKAALNLPTSISIYWVPGHTDIPGNEQANMLAKAASALPEPEEAQPTLAYLRRIARQKPKEAFETWLPAGAITPARSLAPSASSEIPPWGLCFISREIRPRRRTSGLLMQTTQSTGSHLLLPEGTATLSDEAGTLAECSGQSGNRKRLHQLLHTWANYSPTVRSSPCGYFFSAAPGRSADAQQAGYDAPFVPTIYWIVAEKKTDMARNIWLQQSYKGGSEGENGPADRVGESWMMGDATGSDATGSDTSLMQAMLRGMLQETSTHLMGEQKKMLERLWDALMGSQRTAT</sequence>
<reference evidence="1" key="1">
    <citation type="journal article" date="2021" name="Nat. Commun.">
        <title>Genetic determinants of endophytism in the Arabidopsis root mycobiome.</title>
        <authorList>
            <person name="Mesny F."/>
            <person name="Miyauchi S."/>
            <person name="Thiergart T."/>
            <person name="Pickel B."/>
            <person name="Atanasova L."/>
            <person name="Karlsson M."/>
            <person name="Huettel B."/>
            <person name="Barry K.W."/>
            <person name="Haridas S."/>
            <person name="Chen C."/>
            <person name="Bauer D."/>
            <person name="Andreopoulos W."/>
            <person name="Pangilinan J."/>
            <person name="LaButti K."/>
            <person name="Riley R."/>
            <person name="Lipzen A."/>
            <person name="Clum A."/>
            <person name="Drula E."/>
            <person name="Henrissat B."/>
            <person name="Kohler A."/>
            <person name="Grigoriev I.V."/>
            <person name="Martin F.M."/>
            <person name="Hacquard S."/>
        </authorList>
    </citation>
    <scope>NUCLEOTIDE SEQUENCE</scope>
    <source>
        <strain evidence="1">MPI-SDFR-AT-0068</strain>
    </source>
</reference>
<organism evidence="1 2">
    <name type="scientific">Fusarium tricinctum</name>
    <dbReference type="NCBI Taxonomy" id="61284"/>
    <lineage>
        <taxon>Eukaryota</taxon>
        <taxon>Fungi</taxon>
        <taxon>Dikarya</taxon>
        <taxon>Ascomycota</taxon>
        <taxon>Pezizomycotina</taxon>
        <taxon>Sordariomycetes</taxon>
        <taxon>Hypocreomycetidae</taxon>
        <taxon>Hypocreales</taxon>
        <taxon>Nectriaceae</taxon>
        <taxon>Fusarium</taxon>
        <taxon>Fusarium tricinctum species complex</taxon>
    </lineage>
</organism>
<evidence type="ECO:0000313" key="1">
    <source>
        <dbReference type="EMBL" id="KAH7231190.1"/>
    </source>
</evidence>
<proteinExistence type="predicted"/>
<dbReference type="SUPFAM" id="SSF53098">
    <property type="entry name" value="Ribonuclease H-like"/>
    <property type="match status" value="1"/>
</dbReference>
<evidence type="ECO:0000313" key="2">
    <source>
        <dbReference type="Proteomes" id="UP000813427"/>
    </source>
</evidence>
<dbReference type="OrthoDB" id="5067585at2759"/>
<protein>
    <recommendedName>
        <fullName evidence="3">RNase H type-1 domain-containing protein</fullName>
    </recommendedName>
</protein>
<accession>A0A8K0RNL8</accession>
<evidence type="ECO:0008006" key="3">
    <source>
        <dbReference type="Google" id="ProtNLM"/>
    </source>
</evidence>
<keyword evidence="2" id="KW-1185">Reference proteome</keyword>
<dbReference type="GO" id="GO:0003676">
    <property type="term" value="F:nucleic acid binding"/>
    <property type="evidence" value="ECO:0007669"/>
    <property type="project" value="InterPro"/>
</dbReference>
<dbReference type="InterPro" id="IPR036397">
    <property type="entry name" value="RNaseH_sf"/>
</dbReference>
<dbReference type="CDD" id="cd09276">
    <property type="entry name" value="Rnase_HI_RT_non_LTR"/>
    <property type="match status" value="1"/>
</dbReference>
<comment type="caution">
    <text evidence="1">The sequence shown here is derived from an EMBL/GenBank/DDBJ whole genome shotgun (WGS) entry which is preliminary data.</text>
</comment>
<name>A0A8K0RNL8_9HYPO</name>
<dbReference type="Gene3D" id="3.30.420.10">
    <property type="entry name" value="Ribonuclease H-like superfamily/Ribonuclease H"/>
    <property type="match status" value="1"/>
</dbReference>
<dbReference type="AlphaFoldDB" id="A0A8K0RNL8"/>
<dbReference type="EMBL" id="JAGPXF010000009">
    <property type="protein sequence ID" value="KAH7231190.1"/>
    <property type="molecule type" value="Genomic_DNA"/>
</dbReference>
<dbReference type="InterPro" id="IPR012337">
    <property type="entry name" value="RNaseH-like_sf"/>
</dbReference>
<dbReference type="Proteomes" id="UP000813427">
    <property type="component" value="Unassembled WGS sequence"/>
</dbReference>